<keyword evidence="5" id="KW-0812">Transmembrane</keyword>
<dbReference type="AlphaFoldDB" id="A0A5C5VJ75"/>
<evidence type="ECO:0000256" key="1">
    <source>
        <dbReference type="ARBA" id="ARBA00004196"/>
    </source>
</evidence>
<dbReference type="InterPro" id="IPR036249">
    <property type="entry name" value="Thioredoxin-like_sf"/>
</dbReference>
<dbReference type="CDD" id="cd02966">
    <property type="entry name" value="TlpA_like_family"/>
    <property type="match status" value="1"/>
</dbReference>
<keyword evidence="5" id="KW-0472">Membrane</keyword>
<keyword evidence="3" id="KW-1015">Disulfide bond</keyword>
<evidence type="ECO:0000256" key="2">
    <source>
        <dbReference type="ARBA" id="ARBA00022748"/>
    </source>
</evidence>
<proteinExistence type="predicted"/>
<name>A0A5C5VJ75_9BACT</name>
<comment type="subcellular location">
    <subcellularLocation>
        <location evidence="1">Cell envelope</location>
    </subcellularLocation>
</comment>
<dbReference type="PROSITE" id="PS51352">
    <property type="entry name" value="THIOREDOXIN_2"/>
    <property type="match status" value="1"/>
</dbReference>
<sequence>MDPEPKAPQPSSSNLVPILLIGGLLVAGVLLRPGRFGGASEPHTPQPLPPLDAAGWLNADAAPATEGKIVVLDAWFTTCGPCLASLPKLARLHERYGANGRVQFVGLTFEEEDLRPQVEAVINRVDGFNWPVGYGAGLPLEMLDIHMFPTLMVFDASGTSVWRGHDIGALERQLEKML</sequence>
<feature type="transmembrane region" description="Helical" evidence="5">
    <location>
        <begin position="12"/>
        <end position="31"/>
    </location>
</feature>
<keyword evidence="2" id="KW-0201">Cytochrome c-type biogenesis</keyword>
<dbReference type="SUPFAM" id="SSF52833">
    <property type="entry name" value="Thioredoxin-like"/>
    <property type="match status" value="1"/>
</dbReference>
<dbReference type="RefSeq" id="WP_146565309.1">
    <property type="nucleotide sequence ID" value="NZ_SIHJ01000001.1"/>
</dbReference>
<keyword evidence="4" id="KW-0676">Redox-active center</keyword>
<dbReference type="EMBL" id="SIHJ01000001">
    <property type="protein sequence ID" value="TWT38017.1"/>
    <property type="molecule type" value="Genomic_DNA"/>
</dbReference>
<gene>
    <name evidence="7" type="ORF">KOR34_29840</name>
</gene>
<evidence type="ECO:0000313" key="7">
    <source>
        <dbReference type="EMBL" id="TWT38017.1"/>
    </source>
</evidence>
<evidence type="ECO:0000256" key="4">
    <source>
        <dbReference type="ARBA" id="ARBA00023284"/>
    </source>
</evidence>
<evidence type="ECO:0000256" key="3">
    <source>
        <dbReference type="ARBA" id="ARBA00023157"/>
    </source>
</evidence>
<dbReference type="PANTHER" id="PTHR42852:SF6">
    <property type="entry name" value="THIOL:DISULFIDE INTERCHANGE PROTEIN DSBE"/>
    <property type="match status" value="1"/>
</dbReference>
<reference evidence="7 8" key="1">
    <citation type="submission" date="2019-02" db="EMBL/GenBank/DDBJ databases">
        <title>Deep-cultivation of Planctomycetes and their phenomic and genomic characterization uncovers novel biology.</title>
        <authorList>
            <person name="Wiegand S."/>
            <person name="Jogler M."/>
            <person name="Boedeker C."/>
            <person name="Pinto D."/>
            <person name="Vollmers J."/>
            <person name="Rivas-Marin E."/>
            <person name="Kohn T."/>
            <person name="Peeters S.H."/>
            <person name="Heuer A."/>
            <person name="Rast P."/>
            <person name="Oberbeckmann S."/>
            <person name="Bunk B."/>
            <person name="Jeske O."/>
            <person name="Meyerdierks A."/>
            <person name="Storesund J.E."/>
            <person name="Kallscheuer N."/>
            <person name="Luecker S."/>
            <person name="Lage O.M."/>
            <person name="Pohl T."/>
            <person name="Merkel B.J."/>
            <person name="Hornburger P."/>
            <person name="Mueller R.-W."/>
            <person name="Bruemmer F."/>
            <person name="Labrenz M."/>
            <person name="Spormann A.M."/>
            <person name="Op Den Camp H."/>
            <person name="Overmann J."/>
            <person name="Amann R."/>
            <person name="Jetten M.S.M."/>
            <person name="Mascher T."/>
            <person name="Medema M.H."/>
            <person name="Devos D.P."/>
            <person name="Kaster A.-K."/>
            <person name="Ovreas L."/>
            <person name="Rohde M."/>
            <person name="Galperin M.Y."/>
            <person name="Jogler C."/>
        </authorList>
    </citation>
    <scope>NUCLEOTIDE SEQUENCE [LARGE SCALE GENOMIC DNA]</scope>
    <source>
        <strain evidence="7 8">KOR34</strain>
    </source>
</reference>
<keyword evidence="5" id="KW-1133">Transmembrane helix</keyword>
<evidence type="ECO:0000313" key="8">
    <source>
        <dbReference type="Proteomes" id="UP000316714"/>
    </source>
</evidence>
<dbReference type="InterPro" id="IPR012336">
    <property type="entry name" value="Thioredoxin-like_fold"/>
</dbReference>
<protein>
    <submittedName>
        <fullName evidence="7">Thiol-disulfide oxidoreductase</fullName>
    </submittedName>
</protein>
<comment type="caution">
    <text evidence="7">The sequence shown here is derived from an EMBL/GenBank/DDBJ whole genome shotgun (WGS) entry which is preliminary data.</text>
</comment>
<keyword evidence="8" id="KW-1185">Reference proteome</keyword>
<dbReference type="GO" id="GO:0030313">
    <property type="term" value="C:cell envelope"/>
    <property type="evidence" value="ECO:0007669"/>
    <property type="project" value="UniProtKB-SubCell"/>
</dbReference>
<dbReference type="PANTHER" id="PTHR42852">
    <property type="entry name" value="THIOL:DISULFIDE INTERCHANGE PROTEIN DSBE"/>
    <property type="match status" value="1"/>
</dbReference>
<dbReference type="Proteomes" id="UP000316714">
    <property type="component" value="Unassembled WGS sequence"/>
</dbReference>
<dbReference type="InterPro" id="IPR013766">
    <property type="entry name" value="Thioredoxin_domain"/>
</dbReference>
<feature type="domain" description="Thioredoxin" evidence="6">
    <location>
        <begin position="42"/>
        <end position="178"/>
    </location>
</feature>
<accession>A0A5C5VJ75</accession>
<dbReference type="GO" id="GO:0017004">
    <property type="term" value="P:cytochrome complex assembly"/>
    <property type="evidence" value="ECO:0007669"/>
    <property type="project" value="UniProtKB-KW"/>
</dbReference>
<dbReference type="OrthoDB" id="288837at2"/>
<evidence type="ECO:0000256" key="5">
    <source>
        <dbReference type="SAM" id="Phobius"/>
    </source>
</evidence>
<dbReference type="Pfam" id="PF13905">
    <property type="entry name" value="Thioredoxin_8"/>
    <property type="match status" value="1"/>
</dbReference>
<dbReference type="InterPro" id="IPR050553">
    <property type="entry name" value="Thioredoxin_ResA/DsbE_sf"/>
</dbReference>
<evidence type="ECO:0000259" key="6">
    <source>
        <dbReference type="PROSITE" id="PS51352"/>
    </source>
</evidence>
<organism evidence="7 8">
    <name type="scientific">Posidoniimonas corsicana</name>
    <dbReference type="NCBI Taxonomy" id="1938618"/>
    <lineage>
        <taxon>Bacteria</taxon>
        <taxon>Pseudomonadati</taxon>
        <taxon>Planctomycetota</taxon>
        <taxon>Planctomycetia</taxon>
        <taxon>Pirellulales</taxon>
        <taxon>Lacipirellulaceae</taxon>
        <taxon>Posidoniimonas</taxon>
    </lineage>
</organism>
<dbReference type="Gene3D" id="3.40.30.10">
    <property type="entry name" value="Glutaredoxin"/>
    <property type="match status" value="1"/>
</dbReference>